<evidence type="ECO:0000256" key="2">
    <source>
        <dbReference type="ARBA" id="ARBA00005426"/>
    </source>
</evidence>
<dbReference type="Pfam" id="PF00899">
    <property type="entry name" value="ThiF"/>
    <property type="match status" value="1"/>
</dbReference>
<accession>A0A8S8XCI4</accession>
<dbReference type="EMBL" id="BOPV01000001">
    <property type="protein sequence ID" value="GIL41708.1"/>
    <property type="molecule type" value="Genomic_DNA"/>
</dbReference>
<evidence type="ECO:0000256" key="6">
    <source>
        <dbReference type="ARBA" id="ARBA00025448"/>
    </source>
</evidence>
<dbReference type="GO" id="GO:0030366">
    <property type="term" value="F:molybdopterin synthase activity"/>
    <property type="evidence" value="ECO:0007669"/>
    <property type="project" value="UniProtKB-EC"/>
</dbReference>
<dbReference type="SUPFAM" id="SSF52821">
    <property type="entry name" value="Rhodanese/Cell cycle control phosphatase"/>
    <property type="match status" value="1"/>
</dbReference>
<dbReference type="InterPro" id="IPR036873">
    <property type="entry name" value="Rhodanese-like_dom_sf"/>
</dbReference>
<comment type="function">
    <text evidence="6">Converts molybdopterin precursor Z into molybdopterin. This requires the incorporation of two sulfur atoms into precursor Z to generate a dithiolene group. The sulfur is provided by MoaD.</text>
</comment>
<evidence type="ECO:0000256" key="10">
    <source>
        <dbReference type="ARBA" id="ARBA00030781"/>
    </source>
</evidence>
<evidence type="ECO:0000313" key="15">
    <source>
        <dbReference type="Proteomes" id="UP000681075"/>
    </source>
</evidence>
<keyword evidence="15" id="KW-1185">Reference proteome</keyword>
<evidence type="ECO:0000256" key="7">
    <source>
        <dbReference type="ARBA" id="ARBA00026066"/>
    </source>
</evidence>
<name>A0A8S8XCI4_9PROT</name>
<evidence type="ECO:0000256" key="4">
    <source>
        <dbReference type="ARBA" id="ARBA00011950"/>
    </source>
</evidence>
<dbReference type="Gene3D" id="3.90.1170.40">
    <property type="entry name" value="Molybdopterin biosynthesis MoaE subunit"/>
    <property type="match status" value="1"/>
</dbReference>
<evidence type="ECO:0000256" key="3">
    <source>
        <dbReference type="ARBA" id="ARBA00009919"/>
    </source>
</evidence>
<gene>
    <name evidence="14" type="ORF">TMPK1_39450</name>
</gene>
<comment type="pathway">
    <text evidence="1">Cofactor biosynthesis; molybdopterin biosynthesis.</text>
</comment>
<dbReference type="CDD" id="cd00158">
    <property type="entry name" value="RHOD"/>
    <property type="match status" value="1"/>
</dbReference>
<dbReference type="SMART" id="SM00450">
    <property type="entry name" value="RHOD"/>
    <property type="match status" value="1"/>
</dbReference>
<dbReference type="InterPro" id="IPR000594">
    <property type="entry name" value="ThiF_NAD_FAD-bd"/>
</dbReference>
<feature type="domain" description="Rhodanese" evidence="13">
    <location>
        <begin position="427"/>
        <end position="515"/>
    </location>
</feature>
<evidence type="ECO:0000256" key="11">
    <source>
        <dbReference type="ARBA" id="ARBA00032474"/>
    </source>
</evidence>
<comment type="similarity">
    <text evidence="2">Belongs to the MoaE family.</text>
</comment>
<dbReference type="GO" id="GO:0005829">
    <property type="term" value="C:cytosol"/>
    <property type="evidence" value="ECO:0007669"/>
    <property type="project" value="TreeGrafter"/>
</dbReference>
<dbReference type="GO" id="GO:0016779">
    <property type="term" value="F:nucleotidyltransferase activity"/>
    <property type="evidence" value="ECO:0007669"/>
    <property type="project" value="TreeGrafter"/>
</dbReference>
<comment type="catalytic activity">
    <reaction evidence="12">
        <text>2 [molybdopterin-synthase sulfur-carrier protein]-C-terminal-Gly-aminoethanethioate + cyclic pyranopterin phosphate + H2O = molybdopterin + 2 [molybdopterin-synthase sulfur-carrier protein]-C-terminal Gly-Gly + 2 H(+)</text>
        <dbReference type="Rhea" id="RHEA:26333"/>
        <dbReference type="Rhea" id="RHEA-COMP:12202"/>
        <dbReference type="Rhea" id="RHEA-COMP:19907"/>
        <dbReference type="ChEBI" id="CHEBI:15377"/>
        <dbReference type="ChEBI" id="CHEBI:15378"/>
        <dbReference type="ChEBI" id="CHEBI:58698"/>
        <dbReference type="ChEBI" id="CHEBI:59648"/>
        <dbReference type="ChEBI" id="CHEBI:90778"/>
        <dbReference type="ChEBI" id="CHEBI:232372"/>
        <dbReference type="EC" id="2.8.1.12"/>
    </reaction>
</comment>
<dbReference type="CDD" id="cd00756">
    <property type="entry name" value="MoaE"/>
    <property type="match status" value="1"/>
</dbReference>
<reference evidence="14" key="1">
    <citation type="submission" date="2021-02" db="EMBL/GenBank/DDBJ databases">
        <title>Genome sequence of Rhodospirillales sp. strain TMPK1 isolated from soil.</title>
        <authorList>
            <person name="Nakai R."/>
            <person name="Kusada H."/>
            <person name="Tamaki H."/>
        </authorList>
    </citation>
    <scope>NUCLEOTIDE SEQUENCE</scope>
    <source>
        <strain evidence="14">TMPK1</strain>
    </source>
</reference>
<dbReference type="CDD" id="cd00757">
    <property type="entry name" value="ThiF_MoeB_HesA_family"/>
    <property type="match status" value="1"/>
</dbReference>
<evidence type="ECO:0000259" key="13">
    <source>
        <dbReference type="PROSITE" id="PS50206"/>
    </source>
</evidence>
<dbReference type="InterPro" id="IPR003448">
    <property type="entry name" value="Mopterin_biosynth_MoaE"/>
</dbReference>
<proteinExistence type="inferred from homology"/>
<dbReference type="AlphaFoldDB" id="A0A8S8XCI4"/>
<dbReference type="InterPro" id="IPR001763">
    <property type="entry name" value="Rhodanese-like_dom"/>
</dbReference>
<sequence length="515" mass="55465">MARFTMEAAPFDLAPLESALRDHRAGAYATFEGWVRDHNDGRKVSRLDYEAFEPLAVAEAERILDEAQAKFAIHAARAVHRVGTLQLGDRAVWIGVVASHRDEAFRACRYIIDEIKARLPVWKKEHYVSGDAIWVNCQHAAPSQQVYAPKLDEAQLYARQIRLPEIGEAGQAKLKAARVLIVGMGGLGSAAAPSLAAAGVGTIGLVEQDTLDASNLHRQLIYDAADVGKPKAQLAALRLTSLNPFVSVRVHSDRLGPANCAAIVADYDLVLDCTDNFTTKYLLNDAAHLLGVPVIQASLYQYEGQLLTIDAASDGGCLRCVHPAPPPAGAVGNCAEVGVLGVVPQLFGGLQATEALKRILGMSGQLTDATLLFDLNSYETQRLKRPRRADCALCGEHPTISVLADVTQGQAPLNEIEVELADLEAATLRGARWIDLREPAERTGAVPPGTISHPFGTFDADAPGFEPGPQTFLFCAAGRRSLRATQKLRARGWRNVWSVRGGADALRAILTETAE</sequence>
<dbReference type="SUPFAM" id="SSF54690">
    <property type="entry name" value="Molybdopterin synthase subunit MoaE"/>
    <property type="match status" value="1"/>
</dbReference>
<dbReference type="InterPro" id="IPR045886">
    <property type="entry name" value="ThiF/MoeB/HesA"/>
</dbReference>
<dbReference type="SUPFAM" id="SSF69572">
    <property type="entry name" value="Activating enzymes of the ubiquitin-like proteins"/>
    <property type="match status" value="1"/>
</dbReference>
<comment type="caution">
    <text evidence="14">The sequence shown here is derived from an EMBL/GenBank/DDBJ whole genome shotgun (WGS) entry which is preliminary data.</text>
</comment>
<dbReference type="EC" id="2.8.1.12" evidence="4"/>
<evidence type="ECO:0000256" key="9">
    <source>
        <dbReference type="ARBA" id="ARBA00030407"/>
    </source>
</evidence>
<evidence type="ECO:0000313" key="14">
    <source>
        <dbReference type="EMBL" id="GIL41708.1"/>
    </source>
</evidence>
<dbReference type="GO" id="GO:0006777">
    <property type="term" value="P:Mo-molybdopterin cofactor biosynthetic process"/>
    <property type="evidence" value="ECO:0007669"/>
    <property type="project" value="InterPro"/>
</dbReference>
<dbReference type="PROSITE" id="PS50206">
    <property type="entry name" value="RHODANESE_3"/>
    <property type="match status" value="1"/>
</dbReference>
<dbReference type="Proteomes" id="UP000681075">
    <property type="component" value="Unassembled WGS sequence"/>
</dbReference>
<dbReference type="PANTHER" id="PTHR10953:SF102">
    <property type="entry name" value="ADENYLYLTRANSFERASE AND SULFURTRANSFERASE MOCS3"/>
    <property type="match status" value="1"/>
</dbReference>
<evidence type="ECO:0000256" key="1">
    <source>
        <dbReference type="ARBA" id="ARBA00005046"/>
    </source>
</evidence>
<organism evidence="14 15">
    <name type="scientific">Roseiterribacter gracilis</name>
    <dbReference type="NCBI Taxonomy" id="2812848"/>
    <lineage>
        <taxon>Bacteria</taxon>
        <taxon>Pseudomonadati</taxon>
        <taxon>Pseudomonadota</taxon>
        <taxon>Alphaproteobacteria</taxon>
        <taxon>Rhodospirillales</taxon>
        <taxon>Roseiterribacteraceae</taxon>
        <taxon>Roseiterribacter</taxon>
    </lineage>
</organism>
<comment type="subunit">
    <text evidence="7">Heterotetramer of 2 MoaD subunits and 2 MoaE subunits. Also stable as homodimer. The enzyme changes between these two forms during catalysis.</text>
</comment>
<evidence type="ECO:0000256" key="8">
    <source>
        <dbReference type="ARBA" id="ARBA00029745"/>
    </source>
</evidence>
<protein>
    <recommendedName>
        <fullName evidence="5">Molybdopterin synthase catalytic subunit</fullName>
        <ecNumber evidence="4">2.8.1.12</ecNumber>
    </recommendedName>
    <alternativeName>
        <fullName evidence="10">MPT synthase subunit 2</fullName>
    </alternativeName>
    <alternativeName>
        <fullName evidence="8">Molybdenum cofactor biosynthesis protein E</fullName>
    </alternativeName>
    <alternativeName>
        <fullName evidence="9">Molybdopterin-converting factor large subunit</fullName>
    </alternativeName>
    <alternativeName>
        <fullName evidence="11">Molybdopterin-converting factor subunit 2</fullName>
    </alternativeName>
</protein>
<evidence type="ECO:0000256" key="12">
    <source>
        <dbReference type="ARBA" id="ARBA00049878"/>
    </source>
</evidence>
<dbReference type="Gene3D" id="3.40.250.10">
    <property type="entry name" value="Rhodanese-like domain"/>
    <property type="match status" value="1"/>
</dbReference>
<dbReference type="GO" id="GO:0004792">
    <property type="term" value="F:thiosulfate-cyanide sulfurtransferase activity"/>
    <property type="evidence" value="ECO:0007669"/>
    <property type="project" value="TreeGrafter"/>
</dbReference>
<dbReference type="InterPro" id="IPR035985">
    <property type="entry name" value="Ubiquitin-activating_enz"/>
</dbReference>
<dbReference type="FunFam" id="3.40.50.720:FF:000080">
    <property type="entry name" value="Thiazole biosynthesis adenylyltransferase ThiF"/>
    <property type="match status" value="1"/>
</dbReference>
<evidence type="ECO:0000256" key="5">
    <source>
        <dbReference type="ARBA" id="ARBA00013858"/>
    </source>
</evidence>
<dbReference type="InterPro" id="IPR036563">
    <property type="entry name" value="MoaE_sf"/>
</dbReference>
<dbReference type="GO" id="GO:0008146">
    <property type="term" value="F:sulfotransferase activity"/>
    <property type="evidence" value="ECO:0007669"/>
    <property type="project" value="TreeGrafter"/>
</dbReference>
<dbReference type="GO" id="GO:0008641">
    <property type="term" value="F:ubiquitin-like modifier activating enzyme activity"/>
    <property type="evidence" value="ECO:0007669"/>
    <property type="project" value="InterPro"/>
</dbReference>
<dbReference type="Gene3D" id="3.40.50.720">
    <property type="entry name" value="NAD(P)-binding Rossmann-like Domain"/>
    <property type="match status" value="1"/>
</dbReference>
<comment type="similarity">
    <text evidence="3">Belongs to the HesA/MoeB/ThiF family.</text>
</comment>
<dbReference type="PANTHER" id="PTHR10953">
    <property type="entry name" value="UBIQUITIN-ACTIVATING ENZYME E1"/>
    <property type="match status" value="1"/>
</dbReference>
<dbReference type="RefSeq" id="WP_420245315.1">
    <property type="nucleotide sequence ID" value="NZ_BOPV01000001.1"/>
</dbReference>
<dbReference type="Pfam" id="PF02391">
    <property type="entry name" value="MoaE"/>
    <property type="match status" value="1"/>
</dbReference>